<dbReference type="AlphaFoldDB" id="A0A139AYV9"/>
<reference evidence="1 2" key="1">
    <citation type="journal article" date="2015" name="Genome Biol. Evol.">
        <title>Phylogenomic analyses indicate that early fungi evolved digesting cell walls of algal ancestors of land plants.</title>
        <authorList>
            <person name="Chang Y."/>
            <person name="Wang S."/>
            <person name="Sekimoto S."/>
            <person name="Aerts A.L."/>
            <person name="Choi C."/>
            <person name="Clum A."/>
            <person name="LaButti K.M."/>
            <person name="Lindquist E.A."/>
            <person name="Yee Ngan C."/>
            <person name="Ohm R.A."/>
            <person name="Salamov A.A."/>
            <person name="Grigoriev I.V."/>
            <person name="Spatafora J.W."/>
            <person name="Berbee M.L."/>
        </authorList>
    </citation>
    <scope>NUCLEOTIDE SEQUENCE [LARGE SCALE GENOMIC DNA]</scope>
    <source>
        <strain evidence="1 2">JEL478</strain>
    </source>
</reference>
<proteinExistence type="predicted"/>
<accession>A0A139AYV9</accession>
<keyword evidence="2" id="KW-1185">Reference proteome</keyword>
<sequence length="216" mass="23750">MSATIPRNGFHKAEKIPFHIPEPQGLQGCWGQHQLASRRLAFHHLEGSSRTQSQALPFRTQSCHTRSVGTLCDHPFLQPELPEQHKGTDFLRTHTASSPAVASLRGHVGELAAAEVANYGQAQESFHHLAHCLGLTIVVGADTLQGTYSSERIVVPLQTVPLGSRKGSRHMANPCWGSQFVPQVLQQKVLVGEILWSTRWRWEVAAVGPSLVLLPE</sequence>
<evidence type="ECO:0000313" key="2">
    <source>
        <dbReference type="Proteomes" id="UP000070544"/>
    </source>
</evidence>
<evidence type="ECO:0000313" key="1">
    <source>
        <dbReference type="EMBL" id="KXS21890.1"/>
    </source>
</evidence>
<dbReference type="Proteomes" id="UP000070544">
    <property type="component" value="Unassembled WGS sequence"/>
</dbReference>
<organism evidence="1 2">
    <name type="scientific">Gonapodya prolifera (strain JEL478)</name>
    <name type="common">Monoblepharis prolifera</name>
    <dbReference type="NCBI Taxonomy" id="1344416"/>
    <lineage>
        <taxon>Eukaryota</taxon>
        <taxon>Fungi</taxon>
        <taxon>Fungi incertae sedis</taxon>
        <taxon>Chytridiomycota</taxon>
        <taxon>Chytridiomycota incertae sedis</taxon>
        <taxon>Monoblepharidomycetes</taxon>
        <taxon>Monoblepharidales</taxon>
        <taxon>Gonapodyaceae</taxon>
        <taxon>Gonapodya</taxon>
    </lineage>
</organism>
<name>A0A139AYV9_GONPJ</name>
<gene>
    <name evidence="1" type="ORF">M427DRAFT_281264</name>
</gene>
<protein>
    <submittedName>
        <fullName evidence="1">Uncharacterized protein</fullName>
    </submittedName>
</protein>
<dbReference type="EMBL" id="KQ965732">
    <property type="protein sequence ID" value="KXS21890.1"/>
    <property type="molecule type" value="Genomic_DNA"/>
</dbReference>